<protein>
    <submittedName>
        <fullName evidence="1">Uncharacterized protein</fullName>
    </submittedName>
</protein>
<accession>A0ABQ3T771</accession>
<sequence>MSRESASLNCHQAKESLWFAAMEHTLADLVEAALLRARPLSDGTALSTHAETVADQRCVPAFARACRKWPPEPKVKCRVSLGS</sequence>
<comment type="caution">
    <text evidence="1">The sequence shown here is derived from an EMBL/GenBank/DDBJ whole genome shotgun (WGS) entry which is preliminary data.</text>
</comment>
<gene>
    <name evidence="1" type="ORF">Sspor_14160</name>
</gene>
<organism evidence="1 2">
    <name type="scientific">Streptomyces spororaveus</name>
    <dbReference type="NCBI Taxonomy" id="284039"/>
    <lineage>
        <taxon>Bacteria</taxon>
        <taxon>Bacillati</taxon>
        <taxon>Actinomycetota</taxon>
        <taxon>Actinomycetes</taxon>
        <taxon>Kitasatosporales</taxon>
        <taxon>Streptomycetaceae</taxon>
        <taxon>Streptomyces</taxon>
    </lineage>
</organism>
<evidence type="ECO:0000313" key="1">
    <source>
        <dbReference type="EMBL" id="GHI75855.1"/>
    </source>
</evidence>
<reference evidence="2" key="1">
    <citation type="submission" date="2023-07" db="EMBL/GenBank/DDBJ databases">
        <title>Whole genome shotgun sequence of Streptomyces spororaveus NBRC 15456.</title>
        <authorList>
            <person name="Komaki H."/>
            <person name="Tamura T."/>
        </authorList>
    </citation>
    <scope>NUCLEOTIDE SEQUENCE [LARGE SCALE GENOMIC DNA]</scope>
    <source>
        <strain evidence="2">NBRC 15456</strain>
    </source>
</reference>
<keyword evidence="2" id="KW-1185">Reference proteome</keyword>
<dbReference type="EMBL" id="BNED01000005">
    <property type="protein sequence ID" value="GHI75855.1"/>
    <property type="molecule type" value="Genomic_DNA"/>
</dbReference>
<proteinExistence type="predicted"/>
<evidence type="ECO:0000313" key="2">
    <source>
        <dbReference type="Proteomes" id="UP000608522"/>
    </source>
</evidence>
<name>A0ABQ3T771_9ACTN</name>
<dbReference type="Proteomes" id="UP000608522">
    <property type="component" value="Unassembled WGS sequence"/>
</dbReference>